<dbReference type="OrthoDB" id="1633905at2"/>
<dbReference type="Pfam" id="PF04634">
    <property type="entry name" value="YezG-like"/>
    <property type="match status" value="1"/>
</dbReference>
<dbReference type="PATRIC" id="fig|1265820.5.peg.489"/>
<dbReference type="InterPro" id="IPR006728">
    <property type="entry name" value="YezG-like"/>
</dbReference>
<dbReference type="RefSeq" id="WP_036077159.1">
    <property type="nucleotide sequence ID" value="NZ_AODE01000006.1"/>
</dbReference>
<proteinExistence type="predicted"/>
<dbReference type="STRING" id="1265820.PCORN_02511"/>
<keyword evidence="2" id="KW-1185">Reference proteome</keyword>
<dbReference type="Proteomes" id="UP000019254">
    <property type="component" value="Unassembled WGS sequence"/>
</dbReference>
<dbReference type="SUPFAM" id="SSF160424">
    <property type="entry name" value="BH3703-like"/>
    <property type="match status" value="1"/>
</dbReference>
<dbReference type="Gene3D" id="3.30.500.20">
    <property type="entry name" value="BH3703-like domains"/>
    <property type="match status" value="1"/>
</dbReference>
<dbReference type="NCBIfam" id="TIGR01741">
    <property type="entry name" value="staph_tand_hypo"/>
    <property type="match status" value="1"/>
</dbReference>
<evidence type="ECO:0008006" key="3">
    <source>
        <dbReference type="Google" id="ProtNLM"/>
    </source>
</evidence>
<accession>W7C937</accession>
<gene>
    <name evidence="1" type="ORF">PCORN_02511</name>
</gene>
<dbReference type="EMBL" id="AODE01000006">
    <property type="protein sequence ID" value="EUJ32211.1"/>
    <property type="molecule type" value="Genomic_DNA"/>
</dbReference>
<dbReference type="AlphaFoldDB" id="W7C937"/>
<sequence>MNRFKKGSYIKKLNALYQQIAETVNQMIPEEWENFHFYAQVSDTGGGTYFYYKSNEYNEYVYSLDIPKLYKLDEKKFKELKRSLLPTSEEIRNVFKENDQEPWDSFTMSLQKSGKFKMHFDYTNWFDTEYSFSDQMIIWKYKYLNEKPQDQKLQQFVEKHLLEYPENPI</sequence>
<evidence type="ECO:0000313" key="1">
    <source>
        <dbReference type="EMBL" id="EUJ32211.1"/>
    </source>
</evidence>
<organism evidence="1 2">
    <name type="scientific">Listeria cornellensis FSL F6-0969</name>
    <dbReference type="NCBI Taxonomy" id="1265820"/>
    <lineage>
        <taxon>Bacteria</taxon>
        <taxon>Bacillati</taxon>
        <taxon>Bacillota</taxon>
        <taxon>Bacilli</taxon>
        <taxon>Bacillales</taxon>
        <taxon>Listeriaceae</taxon>
        <taxon>Listeria</taxon>
    </lineage>
</organism>
<evidence type="ECO:0000313" key="2">
    <source>
        <dbReference type="Proteomes" id="UP000019254"/>
    </source>
</evidence>
<dbReference type="InterPro" id="IPR036170">
    <property type="entry name" value="YezG-like_sf"/>
</dbReference>
<reference evidence="1 2" key="1">
    <citation type="journal article" date="2014" name="Int. J. Syst. Evol. Microbiol.">
        <title>Listeria floridensis sp. nov., Listeria aquatica sp. nov., Listeria cornellensis sp. nov., Listeria riparia sp. nov. and Listeria grandensis sp. nov., from agricultural and natural environments.</title>
        <authorList>
            <person name="den Bakker H.C."/>
            <person name="Warchocki S."/>
            <person name="Wright E.M."/>
            <person name="Allred A.F."/>
            <person name="Ahlstrom C."/>
            <person name="Manuel C.S."/>
            <person name="Stasiewicz M.J."/>
            <person name="Burrell A."/>
            <person name="Roof S."/>
            <person name="Strawn L."/>
            <person name="Fortes E.D."/>
            <person name="Nightingale K.K."/>
            <person name="Kephart D."/>
            <person name="Wiedmann M."/>
        </authorList>
    </citation>
    <scope>NUCLEOTIDE SEQUENCE [LARGE SCALE GENOMIC DNA]</scope>
    <source>
        <strain evidence="2">FSL F6-969</strain>
    </source>
</reference>
<protein>
    <recommendedName>
        <fullName evidence="3">Cytoplasmic protein</fullName>
    </recommendedName>
</protein>
<name>W7C937_9LIST</name>
<comment type="caution">
    <text evidence="1">The sequence shown here is derived from an EMBL/GenBank/DDBJ whole genome shotgun (WGS) entry which is preliminary data.</text>
</comment>